<dbReference type="InterPro" id="IPR013178">
    <property type="entry name" value="Histone_AcTrfase_Rtt109/CBP"/>
</dbReference>
<keyword evidence="4" id="KW-0479">Metal-binding</keyword>
<dbReference type="STRING" id="3641.A0A061EI27"/>
<evidence type="ECO:0000256" key="5">
    <source>
        <dbReference type="ARBA" id="ARBA00022771"/>
    </source>
</evidence>
<dbReference type="InterPro" id="IPR019787">
    <property type="entry name" value="Znf_PHD-finger"/>
</dbReference>
<reference evidence="18 19" key="1">
    <citation type="journal article" date="2013" name="Genome Biol.">
        <title>The genome sequence of the most widely cultivated cacao type and its use to identify candidate genes regulating pod color.</title>
        <authorList>
            <person name="Motamayor J.C."/>
            <person name="Mockaitis K."/>
            <person name="Schmutz J."/>
            <person name="Haiminen N."/>
            <person name="Iii D.L."/>
            <person name="Cornejo O."/>
            <person name="Findley S.D."/>
            <person name="Zheng P."/>
            <person name="Utro F."/>
            <person name="Royaert S."/>
            <person name="Saski C."/>
            <person name="Jenkins J."/>
            <person name="Podicheti R."/>
            <person name="Zhao M."/>
            <person name="Scheffler B.E."/>
            <person name="Stack J.C."/>
            <person name="Feltus F.A."/>
            <person name="Mustiga G.M."/>
            <person name="Amores F."/>
            <person name="Phillips W."/>
            <person name="Marelli J.P."/>
            <person name="May G.D."/>
            <person name="Shapiro H."/>
            <person name="Ma J."/>
            <person name="Bustamante C.D."/>
            <person name="Schnell R.J."/>
            <person name="Main D."/>
            <person name="Gilbert D."/>
            <person name="Parida L."/>
            <person name="Kuhn D.N."/>
        </authorList>
    </citation>
    <scope>NUCLEOTIDE SEQUENCE [LARGE SCALE GENOMIC DNA]</scope>
    <source>
        <strain evidence="19">cv. Matina 1-6</strain>
    </source>
</reference>
<dbReference type="InterPro" id="IPR000433">
    <property type="entry name" value="Znf_ZZ"/>
</dbReference>
<dbReference type="Gramene" id="EOY04288">
    <property type="protein sequence ID" value="EOY04288"/>
    <property type="gene ID" value="TCM_019538"/>
</dbReference>
<dbReference type="SUPFAM" id="SSF57850">
    <property type="entry name" value="RING/U-box"/>
    <property type="match status" value="2"/>
</dbReference>
<dbReference type="SMART" id="SM00249">
    <property type="entry name" value="PHD"/>
    <property type="match status" value="1"/>
</dbReference>
<dbReference type="SMART" id="SM01250">
    <property type="entry name" value="KAT11"/>
    <property type="match status" value="1"/>
</dbReference>
<dbReference type="PANTHER" id="PTHR13808:SF53">
    <property type="entry name" value="HISTONE ACETYLTRANSFERASE HAC2"/>
    <property type="match status" value="1"/>
</dbReference>
<evidence type="ECO:0000256" key="14">
    <source>
        <dbReference type="PROSITE-ProRule" id="PRU00228"/>
    </source>
</evidence>
<dbReference type="InterPro" id="IPR031162">
    <property type="entry name" value="CBP_P300_HAT"/>
</dbReference>
<dbReference type="InterPro" id="IPR000197">
    <property type="entry name" value="Znf_TAZ"/>
</dbReference>
<keyword evidence="10" id="KW-0804">Transcription</keyword>
<keyword evidence="9" id="KW-0010">Activator</keyword>
<keyword evidence="5 14" id="KW-0863">Zinc-finger</keyword>
<evidence type="ECO:0000256" key="1">
    <source>
        <dbReference type="ARBA" id="ARBA00004123"/>
    </source>
</evidence>
<dbReference type="InterPro" id="IPR001965">
    <property type="entry name" value="Znf_PHD"/>
</dbReference>
<evidence type="ECO:0000256" key="4">
    <source>
        <dbReference type="ARBA" id="ARBA00022723"/>
    </source>
</evidence>
<evidence type="ECO:0000259" key="15">
    <source>
        <dbReference type="PROSITE" id="PS50134"/>
    </source>
</evidence>
<dbReference type="GO" id="GO:0045944">
    <property type="term" value="P:positive regulation of transcription by RNA polymerase II"/>
    <property type="evidence" value="ECO:0000318"/>
    <property type="project" value="GO_Central"/>
</dbReference>
<protein>
    <recommendedName>
        <fullName evidence="2">histone acetyltransferase</fullName>
        <ecNumber evidence="2">2.3.1.48</ecNumber>
    </recommendedName>
</protein>
<keyword evidence="12" id="KW-0012">Acyltransferase</keyword>
<dbReference type="Gene3D" id="1.20.1020.10">
    <property type="entry name" value="TAZ domain"/>
    <property type="match status" value="1"/>
</dbReference>
<dbReference type="SMART" id="SM00551">
    <property type="entry name" value="ZnF_TAZ"/>
    <property type="match status" value="1"/>
</dbReference>
<keyword evidence="8" id="KW-0805">Transcription regulation</keyword>
<evidence type="ECO:0000256" key="10">
    <source>
        <dbReference type="ARBA" id="ARBA00023163"/>
    </source>
</evidence>
<accession>A0A061EI27</accession>
<evidence type="ECO:0000256" key="8">
    <source>
        <dbReference type="ARBA" id="ARBA00023015"/>
    </source>
</evidence>
<dbReference type="eggNOG" id="KOG1778">
    <property type="taxonomic scope" value="Eukaryota"/>
</dbReference>
<keyword evidence="6" id="KW-0862">Zinc</keyword>
<dbReference type="GO" id="GO:0003713">
    <property type="term" value="F:transcription coactivator activity"/>
    <property type="evidence" value="ECO:0000318"/>
    <property type="project" value="GO_Central"/>
</dbReference>
<dbReference type="PROSITE" id="PS01357">
    <property type="entry name" value="ZF_ZZ_1"/>
    <property type="match status" value="2"/>
</dbReference>
<dbReference type="Pfam" id="PF00628">
    <property type="entry name" value="PHD"/>
    <property type="match status" value="1"/>
</dbReference>
<feature type="domain" description="CBP/p300-type HAT" evidence="17">
    <location>
        <begin position="855"/>
        <end position="1288"/>
    </location>
</feature>
<dbReference type="Pfam" id="PF08214">
    <property type="entry name" value="HAT_KAT11"/>
    <property type="match status" value="1"/>
</dbReference>
<dbReference type="SUPFAM" id="SSF57903">
    <property type="entry name" value="FYVE/PHD zinc finger"/>
    <property type="match status" value="1"/>
</dbReference>
<evidence type="ECO:0000313" key="19">
    <source>
        <dbReference type="Proteomes" id="UP000026915"/>
    </source>
</evidence>
<evidence type="ECO:0000256" key="6">
    <source>
        <dbReference type="ARBA" id="ARBA00022833"/>
    </source>
</evidence>
<comment type="subcellular location">
    <subcellularLocation>
        <location evidence="1">Nucleus</location>
    </subcellularLocation>
</comment>
<evidence type="ECO:0000256" key="9">
    <source>
        <dbReference type="ARBA" id="ARBA00023159"/>
    </source>
</evidence>
<dbReference type="SUPFAM" id="SSF57933">
    <property type="entry name" value="TAZ domain"/>
    <property type="match status" value="1"/>
</dbReference>
<dbReference type="GO" id="GO:0004402">
    <property type="term" value="F:histone acetyltransferase activity"/>
    <property type="evidence" value="ECO:0000318"/>
    <property type="project" value="GO_Central"/>
</dbReference>
<dbReference type="Proteomes" id="UP000026915">
    <property type="component" value="Chromosome 4"/>
</dbReference>
<dbReference type="InterPro" id="IPR011011">
    <property type="entry name" value="Znf_FYVE_PHD"/>
</dbReference>
<keyword evidence="7" id="KW-0156">Chromatin regulator</keyword>
<evidence type="ECO:0000256" key="7">
    <source>
        <dbReference type="ARBA" id="ARBA00022853"/>
    </source>
</evidence>
<evidence type="ECO:0000256" key="13">
    <source>
        <dbReference type="ARBA" id="ARBA00048017"/>
    </source>
</evidence>
<dbReference type="GO" id="GO:0005634">
    <property type="term" value="C:nucleus"/>
    <property type="evidence" value="ECO:0007669"/>
    <property type="project" value="UniProtKB-SubCell"/>
</dbReference>
<organism evidence="18 19">
    <name type="scientific">Theobroma cacao</name>
    <name type="common">Cacao</name>
    <name type="synonym">Cocoa</name>
    <dbReference type="NCBI Taxonomy" id="3641"/>
    <lineage>
        <taxon>Eukaryota</taxon>
        <taxon>Viridiplantae</taxon>
        <taxon>Streptophyta</taxon>
        <taxon>Embryophyta</taxon>
        <taxon>Tracheophyta</taxon>
        <taxon>Spermatophyta</taxon>
        <taxon>Magnoliopsida</taxon>
        <taxon>eudicotyledons</taxon>
        <taxon>Gunneridae</taxon>
        <taxon>Pentapetalae</taxon>
        <taxon>rosids</taxon>
        <taxon>malvids</taxon>
        <taxon>Malvales</taxon>
        <taxon>Malvaceae</taxon>
        <taxon>Byttnerioideae</taxon>
        <taxon>Theobroma</taxon>
    </lineage>
</organism>
<evidence type="ECO:0000256" key="2">
    <source>
        <dbReference type="ARBA" id="ARBA00013184"/>
    </source>
</evidence>
<dbReference type="EMBL" id="CM001882">
    <property type="protein sequence ID" value="EOY04288.1"/>
    <property type="molecule type" value="Genomic_DNA"/>
</dbReference>
<keyword evidence="11" id="KW-0539">Nucleus</keyword>
<dbReference type="GO" id="GO:0000123">
    <property type="term" value="C:histone acetyltransferase complex"/>
    <property type="evidence" value="ECO:0000318"/>
    <property type="project" value="GO_Central"/>
</dbReference>
<sequence>MNQQTLEYPFKVLNVNPTPSFMPNRMVMPTSGLVQDGNLAIPDALKVLNVNPTPSFMSNSMMMPTSGLVQDGNLAIPGGLFNQNQLNDVTMDYKEIVDDPNQFGFLKEFFGDRHKAQTAGYTTTDWNIAPTLGMLPVEGEMVLSSGQASTITSCYGGDGFSDVGSLESRPPFSKGKLLHLYDGKINMMDHIGWLGNNQSSDSMVFPHILGGSLAFSEANTQTSQEILQELSEVPDILPGLNSAMASSTIIPCMQSSRPCEAEAKCSFTGKNQSYCPVEAKTAGHFPQLPLEDAPADSRNQLTWAIQHRVLLAYIQYKKSMVIIGNSQVSFVNHMHSATCNKHACKCEQFFSLVSHFDGCHDADCNICSPVWYSCVTNKPHPKFERVKRGLLRDGDSDQPSCGSSETMQPSLKRLKVENPLCPSLTENGICCAKAPLKVQPCYAKLPPLRQLPESPVSNNSEVMEVNMELLPKLIEASMSTKDISNNVADNFPILPTENLPGASEVVVCSYKLEETDAVGSEKEGGMDFRSDTDIADNVIDHSNILESNTLPSFSEGLAAGYEEEETEARTNSNQAELAIENELITQESNCGKELSAGCEEGETEATTNSNQAALAIENELIAQESNCGKELDAGCEDGETEAKTNSNLAELAMENKLIAPELNCGKEIELESQTIRGLSLIENFTAQQIKEHISSLRQCIDQDIPKKERGKRISNVYSENSCQLCGADKLSLAPAPIYCSSCGNRIRRSANYYITPEEKDIRICLCTSCYKVSRGRSIVFSGIALSKAKLDKIKNEEEAEESWVQCDKCEGWQHQICALFNDKNDMEGKAQFICPICCLKEIQSGERMPPLMSTVFGAKDLPCTILSDHIEQRLFRRLQKEREEKARVTGKLIDEVPEAEGLVVRVVVSVDKHVKVKKQLLEIVQNENYPAEFPYKSKVILLFQKIDGVDVCLFSMYVQEFGSECGHPNQRCVYIAYLDSVKYFRPETKTAAGEALRTVVYHEILIGYLEYCKKRGFATCYLWACPPLKGEDYILNCHPEIQKTPKTDKLRQWYQFMLQKAAKEKVVVGLTNLYDHFFVSTGKYNSKVTAAHLPYFDGDYWSGAAEDVINNIEKACSEDPKKMGNRIMSKRTLKAMGHTNPSGDATKDILLMQKLGQTILPIKEDFIIAHLQFVCIHCHRAILSGWRWFCSLCKGFQLCERCHDAEQNVYKDCSHTLCNGEKHALCKIMVDDVPSDTDDTDASMDNGLFGNRHSFLSFCQKNSHQFDTLRRAKHSSMMILHYLHNSTLLTAETTCIICYKDTPMDQSWLCEICPNVAVCAACYRRDGCSLHIHKLILHCSAVDSATKNREAKKKELLKMRLLDVLLHACQCRSPCSYPNCLLIKKLFFHAKKCTVRISGGCEHCKKMWLILRLHSRNCKDSDCDVPRCRDLKQHANSRLQQLEEAAHEEPPIVPDQMRQRI</sequence>
<dbReference type="GO" id="GO:0008270">
    <property type="term" value="F:zinc ion binding"/>
    <property type="evidence" value="ECO:0007669"/>
    <property type="project" value="UniProtKB-KW"/>
</dbReference>
<evidence type="ECO:0000259" key="17">
    <source>
        <dbReference type="PROSITE" id="PS51727"/>
    </source>
</evidence>
<dbReference type="PROSITE" id="PS50134">
    <property type="entry name" value="ZF_TAZ"/>
    <property type="match status" value="1"/>
</dbReference>
<dbReference type="PROSITE" id="PS51727">
    <property type="entry name" value="CBP_P300_HAT"/>
    <property type="match status" value="1"/>
</dbReference>
<dbReference type="GO" id="GO:0005667">
    <property type="term" value="C:transcription regulator complex"/>
    <property type="evidence" value="ECO:0000318"/>
    <property type="project" value="GO_Central"/>
</dbReference>
<dbReference type="GO" id="GO:0031490">
    <property type="term" value="F:chromatin DNA binding"/>
    <property type="evidence" value="ECO:0000318"/>
    <property type="project" value="GO_Central"/>
</dbReference>
<gene>
    <name evidence="18" type="ORF">TCM_019538</name>
</gene>
<dbReference type="Pfam" id="PF02135">
    <property type="entry name" value="zf-TAZ"/>
    <property type="match status" value="1"/>
</dbReference>
<evidence type="ECO:0000256" key="12">
    <source>
        <dbReference type="ARBA" id="ARBA00023315"/>
    </source>
</evidence>
<comment type="catalytic activity">
    <reaction evidence="13">
        <text>L-lysyl-[protein] + acetyl-CoA = N(6)-acetyl-L-lysyl-[protein] + CoA + H(+)</text>
        <dbReference type="Rhea" id="RHEA:45948"/>
        <dbReference type="Rhea" id="RHEA-COMP:9752"/>
        <dbReference type="Rhea" id="RHEA-COMP:10731"/>
        <dbReference type="ChEBI" id="CHEBI:15378"/>
        <dbReference type="ChEBI" id="CHEBI:29969"/>
        <dbReference type="ChEBI" id="CHEBI:57287"/>
        <dbReference type="ChEBI" id="CHEBI:57288"/>
        <dbReference type="ChEBI" id="CHEBI:61930"/>
        <dbReference type="EC" id="2.3.1.48"/>
    </reaction>
</comment>
<dbReference type="PANTHER" id="PTHR13808">
    <property type="entry name" value="CBP/P300-RELATED"/>
    <property type="match status" value="1"/>
</dbReference>
<feature type="domain" description="ZZ-type" evidence="16">
    <location>
        <begin position="1170"/>
        <end position="1233"/>
    </location>
</feature>
<feature type="domain" description="TAZ-type" evidence="15">
    <location>
        <begin position="1350"/>
        <end position="1431"/>
    </location>
</feature>
<dbReference type="EC" id="2.3.1.48" evidence="2"/>
<dbReference type="HOGENOM" id="CLU_002956_0_0_1"/>
<dbReference type="InterPro" id="IPR035898">
    <property type="entry name" value="TAZ_dom_sf"/>
</dbReference>
<dbReference type="InParanoid" id="A0A061EI27"/>
<dbReference type="Gene3D" id="3.30.40.10">
    <property type="entry name" value="Zinc/RING finger domain, C3HC4 (zinc finger)"/>
    <property type="match status" value="1"/>
</dbReference>
<keyword evidence="19" id="KW-1185">Reference proteome</keyword>
<dbReference type="PROSITE" id="PS50135">
    <property type="entry name" value="ZF_ZZ_2"/>
    <property type="match status" value="1"/>
</dbReference>
<evidence type="ECO:0000259" key="16">
    <source>
        <dbReference type="PROSITE" id="PS50135"/>
    </source>
</evidence>
<name>A0A061EI27_THECC</name>
<dbReference type="OMA" id="RIRHSAK"/>
<evidence type="ECO:0000256" key="11">
    <source>
        <dbReference type="ARBA" id="ARBA00023242"/>
    </source>
</evidence>
<keyword evidence="3" id="KW-0808">Transferase</keyword>
<proteinExistence type="predicted"/>
<evidence type="ECO:0000313" key="18">
    <source>
        <dbReference type="EMBL" id="EOY04288.1"/>
    </source>
</evidence>
<evidence type="ECO:0000256" key="3">
    <source>
        <dbReference type="ARBA" id="ARBA00022679"/>
    </source>
</evidence>
<dbReference type="InterPro" id="IPR013083">
    <property type="entry name" value="Znf_RING/FYVE/PHD"/>
</dbReference>